<dbReference type="RefSeq" id="XP_040778321.1">
    <property type="nucleotide sequence ID" value="XM_040919524.1"/>
</dbReference>
<reference evidence="4" key="1">
    <citation type="journal article" date="2020" name="Phytopathology">
        <title>Genome sequence of the chestnut blight fungus Cryphonectria parasitica EP155: A fundamental resource for an archetypical invasive plant pathogen.</title>
        <authorList>
            <person name="Crouch J.A."/>
            <person name="Dawe A."/>
            <person name="Aerts A."/>
            <person name="Barry K."/>
            <person name="Churchill A.C.L."/>
            <person name="Grimwood J."/>
            <person name="Hillman B."/>
            <person name="Milgroom M.G."/>
            <person name="Pangilinan J."/>
            <person name="Smith M."/>
            <person name="Salamov A."/>
            <person name="Schmutz J."/>
            <person name="Yadav J."/>
            <person name="Grigoriev I.V."/>
            <person name="Nuss D."/>
        </authorList>
    </citation>
    <scope>NUCLEOTIDE SEQUENCE</scope>
    <source>
        <strain evidence="4">EP155</strain>
    </source>
</reference>
<feature type="domain" description="4'-phosphopantetheinyl transferase" evidence="3">
    <location>
        <begin position="107"/>
        <end position="178"/>
    </location>
</feature>
<feature type="region of interest" description="Disordered" evidence="2">
    <location>
        <begin position="50"/>
        <end position="87"/>
    </location>
</feature>
<keyword evidence="5" id="KW-1185">Reference proteome</keyword>
<dbReference type="InterPro" id="IPR008278">
    <property type="entry name" value="4-PPantetheinyl_Trfase_dom"/>
</dbReference>
<organism evidence="4 5">
    <name type="scientific">Cryphonectria parasitica (strain ATCC 38755 / EP155)</name>
    <dbReference type="NCBI Taxonomy" id="660469"/>
    <lineage>
        <taxon>Eukaryota</taxon>
        <taxon>Fungi</taxon>
        <taxon>Dikarya</taxon>
        <taxon>Ascomycota</taxon>
        <taxon>Pezizomycotina</taxon>
        <taxon>Sordariomycetes</taxon>
        <taxon>Sordariomycetidae</taxon>
        <taxon>Diaporthales</taxon>
        <taxon>Cryphonectriaceae</taxon>
        <taxon>Cryphonectria-Endothia species complex</taxon>
        <taxon>Cryphonectria</taxon>
    </lineage>
</organism>
<dbReference type="Proteomes" id="UP000803844">
    <property type="component" value="Unassembled WGS sequence"/>
</dbReference>
<evidence type="ECO:0000256" key="1">
    <source>
        <dbReference type="ARBA" id="ARBA00022679"/>
    </source>
</evidence>
<protein>
    <recommendedName>
        <fullName evidence="3">4'-phosphopantetheinyl transferase domain-containing protein</fullName>
    </recommendedName>
</protein>
<evidence type="ECO:0000256" key="2">
    <source>
        <dbReference type="SAM" id="MobiDB-lite"/>
    </source>
</evidence>
<evidence type="ECO:0000313" key="4">
    <source>
        <dbReference type="EMBL" id="KAF3767360.1"/>
    </source>
</evidence>
<dbReference type="SUPFAM" id="SSF56214">
    <property type="entry name" value="4'-phosphopantetheinyl transferase"/>
    <property type="match status" value="1"/>
</dbReference>
<dbReference type="OrthoDB" id="15433at2759"/>
<sequence>MATSRVLRRFPLNLNIGTDLCHVVRIRQILNSTRATRFIERILNQDERRHHKVQPLLRKQTVPPPPAHDTAPLISRQESSPHKRAADQAADVACSIGPSVHDLQLAATFMAGRFAAKEAVIKAHPHKALTWHDITIRNQTSVHPDRQSAPIAIIRGELEDQEALISISHDGDYATAVCLATWN</sequence>
<keyword evidence="1" id="KW-0808">Transferase</keyword>
<comment type="caution">
    <text evidence="4">The sequence shown here is derived from an EMBL/GenBank/DDBJ whole genome shotgun (WGS) entry which is preliminary data.</text>
</comment>
<name>A0A9P5CRQ9_CRYP1</name>
<gene>
    <name evidence="4" type="ORF">M406DRAFT_321549</name>
</gene>
<proteinExistence type="predicted"/>
<evidence type="ECO:0000313" key="5">
    <source>
        <dbReference type="Proteomes" id="UP000803844"/>
    </source>
</evidence>
<dbReference type="Gene3D" id="3.90.470.20">
    <property type="entry name" value="4'-phosphopantetheinyl transferase domain"/>
    <property type="match status" value="1"/>
</dbReference>
<dbReference type="GO" id="GO:0000287">
    <property type="term" value="F:magnesium ion binding"/>
    <property type="evidence" value="ECO:0007669"/>
    <property type="project" value="InterPro"/>
</dbReference>
<dbReference type="GO" id="GO:0008897">
    <property type="term" value="F:holo-[acyl-carrier-protein] synthase activity"/>
    <property type="evidence" value="ECO:0007669"/>
    <property type="project" value="InterPro"/>
</dbReference>
<dbReference type="GeneID" id="63836653"/>
<dbReference type="InterPro" id="IPR037143">
    <property type="entry name" value="4-PPantetheinyl_Trfase_dom_sf"/>
</dbReference>
<dbReference type="Pfam" id="PF01648">
    <property type="entry name" value="ACPS"/>
    <property type="match status" value="1"/>
</dbReference>
<accession>A0A9P5CRQ9</accession>
<dbReference type="EMBL" id="MU032346">
    <property type="protein sequence ID" value="KAF3767360.1"/>
    <property type="molecule type" value="Genomic_DNA"/>
</dbReference>
<evidence type="ECO:0000259" key="3">
    <source>
        <dbReference type="Pfam" id="PF01648"/>
    </source>
</evidence>
<dbReference type="AlphaFoldDB" id="A0A9P5CRQ9"/>